<organism evidence="3 4">
    <name type="scientific">Cyclotella cryptica</name>
    <dbReference type="NCBI Taxonomy" id="29204"/>
    <lineage>
        <taxon>Eukaryota</taxon>
        <taxon>Sar</taxon>
        <taxon>Stramenopiles</taxon>
        <taxon>Ochrophyta</taxon>
        <taxon>Bacillariophyta</taxon>
        <taxon>Coscinodiscophyceae</taxon>
        <taxon>Thalassiosirophycidae</taxon>
        <taxon>Stephanodiscales</taxon>
        <taxon>Stephanodiscaceae</taxon>
        <taxon>Cyclotella</taxon>
    </lineage>
</organism>
<feature type="compositionally biased region" description="Low complexity" evidence="1">
    <location>
        <begin position="14"/>
        <end position="27"/>
    </location>
</feature>
<comment type="caution">
    <text evidence="3">The sequence shown here is derived from an EMBL/GenBank/DDBJ whole genome shotgun (WGS) entry which is preliminary data.</text>
</comment>
<keyword evidence="2" id="KW-1133">Transmembrane helix</keyword>
<accession>A0ABD3PSG1</accession>
<evidence type="ECO:0000256" key="2">
    <source>
        <dbReference type="SAM" id="Phobius"/>
    </source>
</evidence>
<dbReference type="InterPro" id="IPR025333">
    <property type="entry name" value="DUF4239"/>
</dbReference>
<evidence type="ECO:0000256" key="1">
    <source>
        <dbReference type="SAM" id="MobiDB-lite"/>
    </source>
</evidence>
<keyword evidence="2" id="KW-0812">Transmembrane</keyword>
<feature type="transmembrane region" description="Helical" evidence="2">
    <location>
        <begin position="315"/>
        <end position="334"/>
    </location>
</feature>
<dbReference type="Pfam" id="PF14023">
    <property type="entry name" value="Bestrophin-like"/>
    <property type="match status" value="1"/>
</dbReference>
<evidence type="ECO:0000313" key="4">
    <source>
        <dbReference type="Proteomes" id="UP001516023"/>
    </source>
</evidence>
<feature type="region of interest" description="Disordered" evidence="1">
    <location>
        <begin position="1"/>
        <end position="27"/>
    </location>
</feature>
<dbReference type="EMBL" id="JABMIG020000124">
    <property type="protein sequence ID" value="KAL3790654.1"/>
    <property type="molecule type" value="Genomic_DNA"/>
</dbReference>
<gene>
    <name evidence="3" type="ORF">HJC23_009754</name>
</gene>
<evidence type="ECO:0000313" key="3">
    <source>
        <dbReference type="EMBL" id="KAL3790654.1"/>
    </source>
</evidence>
<reference evidence="3 4" key="1">
    <citation type="journal article" date="2020" name="G3 (Bethesda)">
        <title>Improved Reference Genome for Cyclotella cryptica CCMP332, a Model for Cell Wall Morphogenesis, Salinity Adaptation, and Lipid Production in Diatoms (Bacillariophyta).</title>
        <authorList>
            <person name="Roberts W.R."/>
            <person name="Downey K.M."/>
            <person name="Ruck E.C."/>
            <person name="Traller J.C."/>
            <person name="Alverson A.J."/>
        </authorList>
    </citation>
    <scope>NUCLEOTIDE SEQUENCE [LARGE SCALE GENOMIC DNA]</scope>
    <source>
        <strain evidence="3 4">CCMP332</strain>
    </source>
</reference>
<feature type="transmembrane region" description="Helical" evidence="2">
    <location>
        <begin position="340"/>
        <end position="366"/>
    </location>
</feature>
<name>A0ABD3PSG1_9STRA</name>
<dbReference type="AlphaFoldDB" id="A0ABD3PSG1"/>
<proteinExistence type="predicted"/>
<dbReference type="Proteomes" id="UP001516023">
    <property type="component" value="Unassembled WGS sequence"/>
</dbReference>
<keyword evidence="4" id="KW-1185">Reference proteome</keyword>
<keyword evidence="2" id="KW-0472">Membrane</keyword>
<protein>
    <submittedName>
        <fullName evidence="3">Uncharacterized protein</fullName>
    </submittedName>
</protein>
<sequence length="370" mass="41266">MGIGANGAEPAVGSSANSSASTSPSTSRVEPYFHEEFDYYSHCFLWDDGDDIEDKCSNSTGPSPLLTELGKTSPSNLALRYIPVVMPMLAYSTYELTAKLFDTMVELISNNNWVAVDGGAYQSSIITPAINGLVVPSMALLFATLMSNTINTLRQRQMQIRTSLNIEANDLRMISVMVDSMPSELRETKNHLRKYLMQYATRVIAECRPGLSFNNQRLMGSIDSEINGFLQVLNTLGITQYSTMYVDTFLPAANYTVEDVRFSHIQNELGLSTKQRRMSAPFLPPYVFSEVYDALTRLRHERSVRLSALQSTYPPLHYAILALLGCSICGVFLMETNQELLIFLNAIQLKILWAMLIGTFSSLAVVNYDM</sequence>